<dbReference type="AlphaFoldDB" id="A0A0A9A2A7"/>
<sequence>MFSLFTATLVCDYCRSVSCLSPVKLTTKQQLNNLQPLCQTTQGRPQDVSTAVVQRLGLLSVPRVIDETIHYFPVVSYGSLF</sequence>
<evidence type="ECO:0000313" key="1">
    <source>
        <dbReference type="EMBL" id="JAD45799.1"/>
    </source>
</evidence>
<protein>
    <submittedName>
        <fullName evidence="1">Uncharacterized protein</fullName>
    </submittedName>
</protein>
<name>A0A0A9A2A7_ARUDO</name>
<reference evidence="1" key="2">
    <citation type="journal article" date="2015" name="Data Brief">
        <title>Shoot transcriptome of the giant reed, Arundo donax.</title>
        <authorList>
            <person name="Barrero R.A."/>
            <person name="Guerrero F.D."/>
            <person name="Moolhuijzen P."/>
            <person name="Goolsby J.A."/>
            <person name="Tidwell J."/>
            <person name="Bellgard S.E."/>
            <person name="Bellgard M.I."/>
        </authorList>
    </citation>
    <scope>NUCLEOTIDE SEQUENCE</scope>
    <source>
        <tissue evidence="1">Shoot tissue taken approximately 20 cm above the soil surface</tissue>
    </source>
</reference>
<organism evidence="1">
    <name type="scientific">Arundo donax</name>
    <name type="common">Giant reed</name>
    <name type="synonym">Donax arundinaceus</name>
    <dbReference type="NCBI Taxonomy" id="35708"/>
    <lineage>
        <taxon>Eukaryota</taxon>
        <taxon>Viridiplantae</taxon>
        <taxon>Streptophyta</taxon>
        <taxon>Embryophyta</taxon>
        <taxon>Tracheophyta</taxon>
        <taxon>Spermatophyta</taxon>
        <taxon>Magnoliopsida</taxon>
        <taxon>Liliopsida</taxon>
        <taxon>Poales</taxon>
        <taxon>Poaceae</taxon>
        <taxon>PACMAD clade</taxon>
        <taxon>Arundinoideae</taxon>
        <taxon>Arundineae</taxon>
        <taxon>Arundo</taxon>
    </lineage>
</organism>
<reference evidence="1" key="1">
    <citation type="submission" date="2014-09" db="EMBL/GenBank/DDBJ databases">
        <authorList>
            <person name="Magalhaes I.L.F."/>
            <person name="Oliveira U."/>
            <person name="Santos F.R."/>
            <person name="Vidigal T.H.D.A."/>
            <person name="Brescovit A.D."/>
            <person name="Santos A.J."/>
        </authorList>
    </citation>
    <scope>NUCLEOTIDE SEQUENCE</scope>
    <source>
        <tissue evidence="1">Shoot tissue taken approximately 20 cm above the soil surface</tissue>
    </source>
</reference>
<accession>A0A0A9A2A7</accession>
<dbReference type="EMBL" id="GBRH01252096">
    <property type="protein sequence ID" value="JAD45799.1"/>
    <property type="molecule type" value="Transcribed_RNA"/>
</dbReference>
<proteinExistence type="predicted"/>